<accession>A0A6V7H0P8</accession>
<feature type="transmembrane region" description="Helical" evidence="1">
    <location>
        <begin position="6"/>
        <end position="32"/>
    </location>
</feature>
<keyword evidence="3" id="KW-1185">Reference proteome</keyword>
<comment type="caution">
    <text evidence="2">The sequence shown here is derived from an EMBL/GenBank/DDBJ whole genome shotgun (WGS) entry which is preliminary data.</text>
</comment>
<dbReference type="Proteomes" id="UP000752696">
    <property type="component" value="Unassembled WGS sequence"/>
</dbReference>
<protein>
    <submittedName>
        <fullName evidence="2">Uncharacterized protein</fullName>
    </submittedName>
</protein>
<evidence type="ECO:0000256" key="1">
    <source>
        <dbReference type="SAM" id="Phobius"/>
    </source>
</evidence>
<gene>
    <name evidence="2" type="ORF">MHI_LOCUS205394</name>
</gene>
<feature type="non-terminal residue" evidence="2">
    <location>
        <position position="1"/>
    </location>
</feature>
<keyword evidence="1" id="KW-1133">Transmembrane helix</keyword>
<reference evidence="2" key="1">
    <citation type="submission" date="2020-07" db="EMBL/GenBank/DDBJ databases">
        <authorList>
            <person name="Nazaruddin N."/>
        </authorList>
    </citation>
    <scope>NUCLEOTIDE SEQUENCE</scope>
</reference>
<dbReference type="OrthoDB" id="7548151at2759"/>
<proteinExistence type="predicted"/>
<evidence type="ECO:0000313" key="3">
    <source>
        <dbReference type="Proteomes" id="UP000752696"/>
    </source>
</evidence>
<dbReference type="EMBL" id="CAJDYZ010004050">
    <property type="protein sequence ID" value="CAD1470873.1"/>
    <property type="molecule type" value="Genomic_DNA"/>
</dbReference>
<dbReference type="AlphaFoldDB" id="A0A6V7H0P8"/>
<sequence length="71" mass="8007">LAWGSVAVVMTVIAADWLYILIIHHSSGLFAVCGYKVQKATKQTNSDAIFASYKYKIEQFRECIIMHNEAI</sequence>
<keyword evidence="1" id="KW-0812">Transmembrane</keyword>
<feature type="non-terminal residue" evidence="2">
    <location>
        <position position="71"/>
    </location>
</feature>
<evidence type="ECO:0000313" key="2">
    <source>
        <dbReference type="EMBL" id="CAD1470873.1"/>
    </source>
</evidence>
<name>A0A6V7H0P8_9HYME</name>
<organism evidence="2 3">
    <name type="scientific">Heterotrigona itama</name>
    <dbReference type="NCBI Taxonomy" id="395501"/>
    <lineage>
        <taxon>Eukaryota</taxon>
        <taxon>Metazoa</taxon>
        <taxon>Ecdysozoa</taxon>
        <taxon>Arthropoda</taxon>
        <taxon>Hexapoda</taxon>
        <taxon>Insecta</taxon>
        <taxon>Pterygota</taxon>
        <taxon>Neoptera</taxon>
        <taxon>Endopterygota</taxon>
        <taxon>Hymenoptera</taxon>
        <taxon>Apocrita</taxon>
        <taxon>Aculeata</taxon>
        <taxon>Apoidea</taxon>
        <taxon>Anthophila</taxon>
        <taxon>Apidae</taxon>
        <taxon>Heterotrigona</taxon>
    </lineage>
</organism>
<keyword evidence="1" id="KW-0472">Membrane</keyword>